<dbReference type="EMBL" id="LAZR01000117">
    <property type="protein sequence ID" value="KKN89538.1"/>
    <property type="molecule type" value="Genomic_DNA"/>
</dbReference>
<feature type="region of interest" description="Disordered" evidence="1">
    <location>
        <begin position="209"/>
        <end position="231"/>
    </location>
</feature>
<gene>
    <name evidence="2" type="ORF">LCGC14_0236700</name>
</gene>
<protein>
    <submittedName>
        <fullName evidence="2">Uncharacterized protein</fullName>
    </submittedName>
</protein>
<evidence type="ECO:0000313" key="2">
    <source>
        <dbReference type="EMBL" id="KKN89538.1"/>
    </source>
</evidence>
<accession>A0A0F9XCR8</accession>
<name>A0A0F9XCR8_9ZZZZ</name>
<reference evidence="2" key="1">
    <citation type="journal article" date="2015" name="Nature">
        <title>Complex archaea that bridge the gap between prokaryotes and eukaryotes.</title>
        <authorList>
            <person name="Spang A."/>
            <person name="Saw J.H."/>
            <person name="Jorgensen S.L."/>
            <person name="Zaremba-Niedzwiedzka K."/>
            <person name="Martijn J."/>
            <person name="Lind A.E."/>
            <person name="van Eijk R."/>
            <person name="Schleper C."/>
            <person name="Guy L."/>
            <person name="Ettema T.J."/>
        </authorList>
    </citation>
    <scope>NUCLEOTIDE SEQUENCE</scope>
</reference>
<comment type="caution">
    <text evidence="2">The sequence shown here is derived from an EMBL/GenBank/DDBJ whole genome shotgun (WGS) entry which is preliminary data.</text>
</comment>
<evidence type="ECO:0000256" key="1">
    <source>
        <dbReference type="SAM" id="MobiDB-lite"/>
    </source>
</evidence>
<proteinExistence type="predicted"/>
<organism evidence="2">
    <name type="scientific">marine sediment metagenome</name>
    <dbReference type="NCBI Taxonomy" id="412755"/>
    <lineage>
        <taxon>unclassified sequences</taxon>
        <taxon>metagenomes</taxon>
        <taxon>ecological metagenomes</taxon>
    </lineage>
</organism>
<dbReference type="AlphaFoldDB" id="A0A0F9XCR8"/>
<sequence>MNIDFNAANSMYLVAKPGGPEGAWVYTPLNVKAPRTGGYLSSHQAFGNAGLFFGIHIYNPVNGNKVDKVGHSLQLCFSNKVDGSYLLGNDEQKEVFNLDIGAAARLYSFLTNKSASLVIVFSRPGMAVRRLTGERLDTSSDGGLTLIAVSGRGGEYNKISMSLSRSDQVNLALHCLGYVRLLYPSLSDTAIGEVLIACGDDFRACAENAPDDHTANPADPPRTADTHRKPVNPNVSKALWAIGNKKWPRRDLAALRKMQETLPPDELQALVDAGNAGDFSAWDSTADRL</sequence>